<evidence type="ECO:0000256" key="3">
    <source>
        <dbReference type="SAM" id="SignalP"/>
    </source>
</evidence>
<evidence type="ECO:0000256" key="2">
    <source>
        <dbReference type="PROSITE-ProRule" id="PRU00504"/>
    </source>
</evidence>
<dbReference type="SUPFAM" id="SSF63829">
    <property type="entry name" value="Calcium-dependent phosphotriesterase"/>
    <property type="match status" value="2"/>
</dbReference>
<dbReference type="PANTHER" id="PTHR13833:SF71">
    <property type="entry name" value="NHL DOMAIN-CONTAINING PROTEIN"/>
    <property type="match status" value="1"/>
</dbReference>
<reference evidence="5" key="1">
    <citation type="submission" date="2019-12" db="EMBL/GenBank/DDBJ databases">
        <title>Novel species isolated from a subtropical stream in China.</title>
        <authorList>
            <person name="Lu H."/>
        </authorList>
    </citation>
    <scope>NUCLEOTIDE SEQUENCE [LARGE SCALE GENOMIC DNA]</scope>
    <source>
        <strain evidence="5">FT93W</strain>
    </source>
</reference>
<evidence type="ECO:0000313" key="6">
    <source>
        <dbReference type="Proteomes" id="UP000444316"/>
    </source>
</evidence>
<keyword evidence="1" id="KW-0677">Repeat</keyword>
<evidence type="ECO:0000313" key="5">
    <source>
        <dbReference type="EMBL" id="MYN47062.1"/>
    </source>
</evidence>
<dbReference type="Pfam" id="PF01436">
    <property type="entry name" value="NHL"/>
    <property type="match status" value="2"/>
</dbReference>
<dbReference type="Proteomes" id="UP000444316">
    <property type="component" value="Unassembled WGS sequence"/>
</dbReference>
<feature type="repeat" description="NHL" evidence="2">
    <location>
        <begin position="544"/>
        <end position="574"/>
    </location>
</feature>
<dbReference type="PANTHER" id="PTHR13833">
    <property type="match status" value="1"/>
</dbReference>
<feature type="repeat" description="NHL" evidence="2">
    <location>
        <begin position="587"/>
        <end position="629"/>
    </location>
</feature>
<evidence type="ECO:0000256" key="1">
    <source>
        <dbReference type="ARBA" id="ARBA00022737"/>
    </source>
</evidence>
<dbReference type="Pfam" id="PF25021">
    <property type="entry name" value="TEN_NHL"/>
    <property type="match status" value="1"/>
</dbReference>
<gene>
    <name evidence="5" type="ORF">GTP23_18630</name>
</gene>
<dbReference type="RefSeq" id="WP_161036488.1">
    <property type="nucleotide sequence ID" value="NZ_WWCL01000004.1"/>
</dbReference>
<dbReference type="InterPro" id="IPR001258">
    <property type="entry name" value="NHL_repeat"/>
</dbReference>
<dbReference type="Gene3D" id="2.120.10.30">
    <property type="entry name" value="TolB, C-terminal domain"/>
    <property type="match status" value="6"/>
</dbReference>
<organism evidence="5 6">
    <name type="scientific">Duganella fentianensis</name>
    <dbReference type="NCBI Taxonomy" id="2692177"/>
    <lineage>
        <taxon>Bacteria</taxon>
        <taxon>Pseudomonadati</taxon>
        <taxon>Pseudomonadota</taxon>
        <taxon>Betaproteobacteria</taxon>
        <taxon>Burkholderiales</taxon>
        <taxon>Oxalobacteraceae</taxon>
        <taxon>Telluria group</taxon>
        <taxon>Duganella</taxon>
    </lineage>
</organism>
<dbReference type="AlphaFoldDB" id="A0A845I1P0"/>
<accession>A0A845I1P0</accession>
<dbReference type="SUPFAM" id="SSF101898">
    <property type="entry name" value="NHL repeat"/>
    <property type="match status" value="1"/>
</dbReference>
<sequence length="680" mass="68788">MKLRLQGLAIALAISSLLGGCGGGSSPQASVTPASPPARGLYLLAGQTGGPGNLDGTGSDAHFGVLQGITVDQAGNLYVADAGNATVRQITPAGVVSTIAGKPGDFVNTDGDSQTARFAILSDISIDAAGNLYVTDGTTIRRVTQSGTVSTLAGSPTKFGYMDGNRSTALLESPFALASDATGNVYFSELLSRNIRKLGSNGEVSTFTGKIGGKCTTGIKGISCALQDGPAYQTLFSKPLGMALDSAGNLTVVDDWAVRRIDPAGTVTTIADLSSLMPYLPSVTVDNSGNTYLINDGHSNSILKINAKGEQSTFIASTPERPTAFTHLTVNSKGTLYATTRNGTIQSIAADGSISPLAGSAAVSSGDGKNPVTLSAMNASSILDAAGNLYVTQGLSIKKITPAGEVSTLAGKDGAMTHADGVGSEARFVFLRGIAIDASGNLYVTDDTVVRKITPTGNVSTIAGTPFTSADKDGIGLAASFNTMNGICMDARGNMYVSTRTAIRKITPDLQVSTLAGIATAFQTPTDDQAYIGSADGSANLARFNQPQGMAADAAGNIYVADRDNHTIRKITPAGVVSTLAGVAGQHGSADGVGSAARFNSPSGISIDSAGNLYVSDTDNHTVRQISPDGRVSTVAGKAGGMGVRLGNLPGSLAAPSAIAVGTNGLLYISSAGAVIKIQL</sequence>
<dbReference type="PROSITE" id="PS51257">
    <property type="entry name" value="PROKAR_LIPOPROTEIN"/>
    <property type="match status" value="1"/>
</dbReference>
<evidence type="ECO:0000259" key="4">
    <source>
        <dbReference type="Pfam" id="PF25021"/>
    </source>
</evidence>
<protein>
    <recommendedName>
        <fullName evidence="4">Teneurin NHL domain-containing protein</fullName>
    </recommendedName>
</protein>
<dbReference type="Gene3D" id="2.40.10.500">
    <property type="match status" value="1"/>
</dbReference>
<dbReference type="EMBL" id="WWCL01000004">
    <property type="protein sequence ID" value="MYN47062.1"/>
    <property type="molecule type" value="Genomic_DNA"/>
</dbReference>
<keyword evidence="6" id="KW-1185">Reference proteome</keyword>
<feature type="domain" description="Teneurin NHL" evidence="4">
    <location>
        <begin position="220"/>
        <end position="416"/>
    </location>
</feature>
<feature type="chain" id="PRO_5032486922" description="Teneurin NHL domain-containing protein" evidence="3">
    <location>
        <begin position="21"/>
        <end position="680"/>
    </location>
</feature>
<feature type="signal peptide" evidence="3">
    <location>
        <begin position="1"/>
        <end position="20"/>
    </location>
</feature>
<proteinExistence type="predicted"/>
<keyword evidence="3" id="KW-0732">Signal</keyword>
<dbReference type="InterPro" id="IPR011042">
    <property type="entry name" value="6-blade_b-propeller_TolB-like"/>
</dbReference>
<dbReference type="InterPro" id="IPR056822">
    <property type="entry name" value="TEN_NHL"/>
</dbReference>
<dbReference type="PROSITE" id="PS51125">
    <property type="entry name" value="NHL"/>
    <property type="match status" value="2"/>
</dbReference>
<name>A0A845I1P0_9BURK</name>
<comment type="caution">
    <text evidence="5">The sequence shown here is derived from an EMBL/GenBank/DDBJ whole genome shotgun (WGS) entry which is preliminary data.</text>
</comment>